<dbReference type="AlphaFoldDB" id="A0A8K0IA53"/>
<evidence type="ECO:0000313" key="1">
    <source>
        <dbReference type="EMBL" id="KAG1346563.1"/>
    </source>
</evidence>
<dbReference type="EMBL" id="CM017877">
    <property type="protein sequence ID" value="KAG1346563.1"/>
    <property type="molecule type" value="Genomic_DNA"/>
</dbReference>
<accession>A0A8K0IA53</accession>
<name>A0A8K0IA53_COCNU</name>
<protein>
    <submittedName>
        <fullName evidence="1">Uncharacterized protein</fullName>
    </submittedName>
</protein>
<comment type="caution">
    <text evidence="1">The sequence shown here is derived from an EMBL/GenBank/DDBJ whole genome shotgun (WGS) entry which is preliminary data.</text>
</comment>
<keyword evidence="2" id="KW-1185">Reference proteome</keyword>
<dbReference type="Proteomes" id="UP000797356">
    <property type="component" value="Chromosome 6"/>
</dbReference>
<gene>
    <name evidence="1" type="ORF">COCNU_06G003920</name>
</gene>
<reference evidence="1" key="2">
    <citation type="submission" date="2019-07" db="EMBL/GenBank/DDBJ databases">
        <authorList>
            <person name="Yang Y."/>
            <person name="Bocs S."/>
            <person name="Baudouin L."/>
        </authorList>
    </citation>
    <scope>NUCLEOTIDE SEQUENCE</scope>
    <source>
        <tissue evidence="1">Spear leaf of Hainan Tall coconut</tissue>
    </source>
</reference>
<organism evidence="1 2">
    <name type="scientific">Cocos nucifera</name>
    <name type="common">Coconut palm</name>
    <dbReference type="NCBI Taxonomy" id="13894"/>
    <lineage>
        <taxon>Eukaryota</taxon>
        <taxon>Viridiplantae</taxon>
        <taxon>Streptophyta</taxon>
        <taxon>Embryophyta</taxon>
        <taxon>Tracheophyta</taxon>
        <taxon>Spermatophyta</taxon>
        <taxon>Magnoliopsida</taxon>
        <taxon>Liliopsida</taxon>
        <taxon>Arecaceae</taxon>
        <taxon>Arecoideae</taxon>
        <taxon>Cocoseae</taxon>
        <taxon>Attaleinae</taxon>
        <taxon>Cocos</taxon>
    </lineage>
</organism>
<reference evidence="1" key="1">
    <citation type="journal article" date="2017" name="Gigascience">
        <title>The genome draft of coconut (Cocos nucifera).</title>
        <authorList>
            <person name="Xiao Y."/>
            <person name="Xu P."/>
            <person name="Fan H."/>
            <person name="Baudouin L."/>
            <person name="Xia W."/>
            <person name="Bocs S."/>
            <person name="Xu J."/>
            <person name="Li Q."/>
            <person name="Guo A."/>
            <person name="Zhou L."/>
            <person name="Li J."/>
            <person name="Wu Y."/>
            <person name="Ma Z."/>
            <person name="Armero A."/>
            <person name="Issali A.E."/>
            <person name="Liu N."/>
            <person name="Peng M."/>
            <person name="Yang Y."/>
        </authorList>
    </citation>
    <scope>NUCLEOTIDE SEQUENCE</scope>
    <source>
        <tissue evidence="1">Spear leaf of Hainan Tall coconut</tissue>
    </source>
</reference>
<evidence type="ECO:0000313" key="2">
    <source>
        <dbReference type="Proteomes" id="UP000797356"/>
    </source>
</evidence>
<sequence>MPLPDLGAPPMDRCFSVGSQAFAAHMHHRCRIRHHRGTHSHQTSSFAPLHRKGKIRSISLALIDSPASFLYCRAPLPKSMPAAILRLFRRRRWPTPLRISAILHVSATELPAGTPLHA</sequence>
<proteinExistence type="predicted"/>